<dbReference type="AlphaFoldDB" id="A0A845LA66"/>
<organism evidence="2 3">
    <name type="scientific">Heliomicrobium gestii</name>
    <name type="common">Heliobacterium gestii</name>
    <dbReference type="NCBI Taxonomy" id="2699"/>
    <lineage>
        <taxon>Bacteria</taxon>
        <taxon>Bacillati</taxon>
        <taxon>Bacillota</taxon>
        <taxon>Clostridia</taxon>
        <taxon>Eubacteriales</taxon>
        <taxon>Heliobacteriaceae</taxon>
        <taxon>Heliomicrobium</taxon>
    </lineage>
</organism>
<feature type="transmembrane region" description="Helical" evidence="1">
    <location>
        <begin position="12"/>
        <end position="29"/>
    </location>
</feature>
<sequence>MFSDQNWTKVRGGLYGAAVVVLLSGALLYGYHSRLGSLLLIGGGAWFVYLLVTKSAKGKVK</sequence>
<evidence type="ECO:0000313" key="3">
    <source>
        <dbReference type="Proteomes" id="UP000471031"/>
    </source>
</evidence>
<keyword evidence="1" id="KW-0812">Transmembrane</keyword>
<comment type="caution">
    <text evidence="2">The sequence shown here is derived from an EMBL/GenBank/DDBJ whole genome shotgun (WGS) entry which is preliminary data.</text>
</comment>
<keyword evidence="3" id="KW-1185">Reference proteome</keyword>
<keyword evidence="1" id="KW-1133">Transmembrane helix</keyword>
<evidence type="ECO:0000313" key="2">
    <source>
        <dbReference type="EMBL" id="MZP43627.1"/>
    </source>
</evidence>
<reference evidence="2 3" key="1">
    <citation type="submission" date="2020-01" db="EMBL/GenBank/DDBJ databases">
        <title>Whole genome sequence of Heliobacterium gestii DSM 11169.</title>
        <authorList>
            <person name="Kyndt J.A."/>
            <person name="Meyer T.E."/>
        </authorList>
    </citation>
    <scope>NUCLEOTIDE SEQUENCE [LARGE SCALE GENOMIC DNA]</scope>
    <source>
        <strain evidence="2 3">DSM 11169</strain>
    </source>
</reference>
<gene>
    <name evidence="2" type="ORF">GTO89_11300</name>
</gene>
<evidence type="ECO:0000256" key="1">
    <source>
        <dbReference type="SAM" id="Phobius"/>
    </source>
</evidence>
<accession>A0A845LA66</accession>
<feature type="transmembrane region" description="Helical" evidence="1">
    <location>
        <begin position="35"/>
        <end position="52"/>
    </location>
</feature>
<name>A0A845LA66_HELGE</name>
<protein>
    <submittedName>
        <fullName evidence="2">Uncharacterized protein</fullName>
    </submittedName>
</protein>
<dbReference type="Proteomes" id="UP000471031">
    <property type="component" value="Unassembled WGS sequence"/>
</dbReference>
<dbReference type="EMBL" id="WXEX01000009">
    <property type="protein sequence ID" value="MZP43627.1"/>
    <property type="molecule type" value="Genomic_DNA"/>
</dbReference>
<keyword evidence="1" id="KW-0472">Membrane</keyword>
<dbReference type="RefSeq" id="WP_161262199.1">
    <property type="nucleotide sequence ID" value="NZ_JAFBDC010000009.1"/>
</dbReference>
<proteinExistence type="predicted"/>